<name>A0A1R2ASQ5_9CILI</name>
<evidence type="ECO:0000313" key="2">
    <source>
        <dbReference type="Proteomes" id="UP000187209"/>
    </source>
</evidence>
<organism evidence="1 2">
    <name type="scientific">Stentor coeruleus</name>
    <dbReference type="NCBI Taxonomy" id="5963"/>
    <lineage>
        <taxon>Eukaryota</taxon>
        <taxon>Sar</taxon>
        <taxon>Alveolata</taxon>
        <taxon>Ciliophora</taxon>
        <taxon>Postciliodesmatophora</taxon>
        <taxon>Heterotrichea</taxon>
        <taxon>Heterotrichida</taxon>
        <taxon>Stentoridae</taxon>
        <taxon>Stentor</taxon>
    </lineage>
</organism>
<accession>A0A1R2ASQ5</accession>
<proteinExistence type="predicted"/>
<gene>
    <name evidence="1" type="ORF">SteCoe_35411</name>
</gene>
<dbReference type="Proteomes" id="UP000187209">
    <property type="component" value="Unassembled WGS sequence"/>
</dbReference>
<sequence length="179" mass="20829">MNNSGKEMKSDIEEIMGSQTWKSLSPKFRARPEPVKLPKLKEVIHYIEDSPIEKVIECKSPLSSEPVKRSSLLAIPVGQFTSKIKNYLLDEDLNFVKIPLLPKFPFGKHVDMLNKEPEFKVMPKEILTNSESVNSIKIESGRMKRTITTSPPQFKKKKKHKHEAFWENLKNDPYYLKRF</sequence>
<keyword evidence="2" id="KW-1185">Reference proteome</keyword>
<reference evidence="1 2" key="1">
    <citation type="submission" date="2016-11" db="EMBL/GenBank/DDBJ databases">
        <title>The macronuclear genome of Stentor coeruleus: a giant cell with tiny introns.</title>
        <authorList>
            <person name="Slabodnick M."/>
            <person name="Ruby J.G."/>
            <person name="Reiff S.B."/>
            <person name="Swart E.C."/>
            <person name="Gosai S."/>
            <person name="Prabakaran S."/>
            <person name="Witkowska E."/>
            <person name="Larue G.E."/>
            <person name="Fisher S."/>
            <person name="Freeman R.M."/>
            <person name="Gunawardena J."/>
            <person name="Chu W."/>
            <person name="Stover N.A."/>
            <person name="Gregory B.D."/>
            <person name="Nowacki M."/>
            <person name="Derisi J."/>
            <person name="Roy S.W."/>
            <person name="Marshall W.F."/>
            <person name="Sood P."/>
        </authorList>
    </citation>
    <scope>NUCLEOTIDE SEQUENCE [LARGE SCALE GENOMIC DNA]</scope>
    <source>
        <strain evidence="1">WM001</strain>
    </source>
</reference>
<dbReference type="EMBL" id="MPUH01001500">
    <property type="protein sequence ID" value="OMJ67430.1"/>
    <property type="molecule type" value="Genomic_DNA"/>
</dbReference>
<protein>
    <submittedName>
        <fullName evidence="1">Uncharacterized protein</fullName>
    </submittedName>
</protein>
<comment type="caution">
    <text evidence="1">The sequence shown here is derived from an EMBL/GenBank/DDBJ whole genome shotgun (WGS) entry which is preliminary data.</text>
</comment>
<dbReference type="AlphaFoldDB" id="A0A1R2ASQ5"/>
<evidence type="ECO:0000313" key="1">
    <source>
        <dbReference type="EMBL" id="OMJ67430.1"/>
    </source>
</evidence>